<reference evidence="1 2" key="1">
    <citation type="submission" date="2023-10" db="EMBL/GenBank/DDBJ databases">
        <authorList>
            <person name="Botero Cardona J."/>
        </authorList>
    </citation>
    <scope>NUCLEOTIDE SEQUENCE [LARGE SCALE GENOMIC DNA]</scope>
    <source>
        <strain evidence="1 2">R-54839</strain>
    </source>
</reference>
<evidence type="ECO:0008006" key="3">
    <source>
        <dbReference type="Google" id="ProtNLM"/>
    </source>
</evidence>
<proteinExistence type="predicted"/>
<keyword evidence="2" id="KW-1185">Reference proteome</keyword>
<comment type="caution">
    <text evidence="1">The sequence shown here is derived from an EMBL/GenBank/DDBJ whole genome shotgun (WGS) entry which is preliminary data.</text>
</comment>
<organism evidence="1 2">
    <name type="scientific">Fructobacillus fructosus</name>
    <dbReference type="NCBI Taxonomy" id="1631"/>
    <lineage>
        <taxon>Bacteria</taxon>
        <taxon>Bacillati</taxon>
        <taxon>Bacillota</taxon>
        <taxon>Bacilli</taxon>
        <taxon>Lactobacillales</taxon>
        <taxon>Lactobacillaceae</taxon>
        <taxon>Fructobacillus</taxon>
    </lineage>
</organism>
<dbReference type="Proteomes" id="UP001314261">
    <property type="component" value="Unassembled WGS sequence"/>
</dbReference>
<accession>A0ABN9YW63</accession>
<gene>
    <name evidence="1" type="ORF">R54839_PPFHFPJH_00983</name>
</gene>
<dbReference type="EMBL" id="CAUZLR010000006">
    <property type="protein sequence ID" value="CAK1243046.1"/>
    <property type="molecule type" value="Genomic_DNA"/>
</dbReference>
<dbReference type="RefSeq" id="WP_338346244.1">
    <property type="nucleotide sequence ID" value="NZ_CAUZLR010000006.1"/>
</dbReference>
<name>A0ABN9YW63_9LACO</name>
<evidence type="ECO:0000313" key="1">
    <source>
        <dbReference type="EMBL" id="CAK1243046.1"/>
    </source>
</evidence>
<protein>
    <recommendedName>
        <fullName evidence="3">DUF1642 domain-containing protein</fullName>
    </recommendedName>
</protein>
<evidence type="ECO:0000313" key="2">
    <source>
        <dbReference type="Proteomes" id="UP001314261"/>
    </source>
</evidence>
<sequence>MTKKFTEEEYQKIVEIADKYFEQHKELAVTVNLKNIYDYIFYNETVEKLKIGRLNQELVLIALPKSRALAHEQFVEKEKEYYWRYKKKDEDGDVYYLTKSCGLILPYHPTYGFDWYSFTEKEIIEAGYNPDMFDKEEVE</sequence>